<evidence type="ECO:0000256" key="9">
    <source>
        <dbReference type="SAM" id="MobiDB-lite"/>
    </source>
</evidence>
<accession>A0A0L0D4H2</accession>
<name>A0A0L0D4H2_THETB</name>
<feature type="region of interest" description="Disordered" evidence="9">
    <location>
        <begin position="209"/>
        <end position="242"/>
    </location>
</feature>
<feature type="compositionally biased region" description="Polar residues" evidence="9">
    <location>
        <begin position="54"/>
        <end position="87"/>
    </location>
</feature>
<dbReference type="OrthoDB" id="9999371at2759"/>
<dbReference type="AlphaFoldDB" id="A0A0L0D4H2"/>
<dbReference type="SUPFAM" id="SSF52821">
    <property type="entry name" value="Rhodanese/Cell cycle control phosphatase"/>
    <property type="match status" value="1"/>
</dbReference>
<dbReference type="InterPro" id="IPR000751">
    <property type="entry name" value="MPI_Phosphatase"/>
</dbReference>
<dbReference type="GO" id="GO:0000086">
    <property type="term" value="P:G2/M transition of mitotic cell cycle"/>
    <property type="evidence" value="ECO:0007669"/>
    <property type="project" value="TreeGrafter"/>
</dbReference>
<evidence type="ECO:0000256" key="2">
    <source>
        <dbReference type="ARBA" id="ARBA00022618"/>
    </source>
</evidence>
<dbReference type="Pfam" id="PF00581">
    <property type="entry name" value="Rhodanese"/>
    <property type="match status" value="1"/>
</dbReference>
<evidence type="ECO:0000256" key="3">
    <source>
        <dbReference type="ARBA" id="ARBA00022776"/>
    </source>
</evidence>
<feature type="domain" description="Rhodanese" evidence="10">
    <location>
        <begin position="310"/>
        <end position="417"/>
    </location>
</feature>
<dbReference type="InterPro" id="IPR001763">
    <property type="entry name" value="Rhodanese-like_dom"/>
</dbReference>
<dbReference type="GeneID" id="25563150"/>
<dbReference type="CDD" id="cd01530">
    <property type="entry name" value="Cdc25"/>
    <property type="match status" value="1"/>
</dbReference>
<dbReference type="FunFam" id="3.40.250.10:FF:000021">
    <property type="entry name" value="M-phase inducer phosphatase cdc-25.2"/>
    <property type="match status" value="1"/>
</dbReference>
<dbReference type="PRINTS" id="PR00716">
    <property type="entry name" value="MPIPHPHTASE"/>
</dbReference>
<evidence type="ECO:0000313" key="11">
    <source>
        <dbReference type="EMBL" id="KNC47130.1"/>
    </source>
</evidence>
<proteinExistence type="inferred from homology"/>
<dbReference type="PANTHER" id="PTHR10828">
    <property type="entry name" value="M-PHASE INDUCER PHOSPHATASE DUAL SPECIFICITY PHOSPHATASE CDC25"/>
    <property type="match status" value="1"/>
</dbReference>
<dbReference type="InterPro" id="IPR036873">
    <property type="entry name" value="Rhodanese-like_dom_sf"/>
</dbReference>
<reference evidence="11 12" key="1">
    <citation type="submission" date="2010-05" db="EMBL/GenBank/DDBJ databases">
        <title>The Genome Sequence of Thecamonas trahens ATCC 50062.</title>
        <authorList>
            <consortium name="The Broad Institute Genome Sequencing Platform"/>
            <person name="Russ C."/>
            <person name="Cuomo C."/>
            <person name="Shea T."/>
            <person name="Young S.K."/>
            <person name="Zeng Q."/>
            <person name="Koehrsen M."/>
            <person name="Haas B."/>
            <person name="Borodovsky M."/>
            <person name="Guigo R."/>
            <person name="Alvarado L."/>
            <person name="Berlin A."/>
            <person name="Bochicchio J."/>
            <person name="Borenstein D."/>
            <person name="Chapman S."/>
            <person name="Chen Z."/>
            <person name="Freedman E."/>
            <person name="Gellesch M."/>
            <person name="Goldberg J."/>
            <person name="Griggs A."/>
            <person name="Gujja S."/>
            <person name="Heilman E."/>
            <person name="Heiman D."/>
            <person name="Hepburn T."/>
            <person name="Howarth C."/>
            <person name="Jen D."/>
            <person name="Larson L."/>
            <person name="Mehta T."/>
            <person name="Park D."/>
            <person name="Pearson M."/>
            <person name="Roberts A."/>
            <person name="Saif S."/>
            <person name="Shenoy N."/>
            <person name="Sisk P."/>
            <person name="Stolte C."/>
            <person name="Sykes S."/>
            <person name="Thomson T."/>
            <person name="Walk T."/>
            <person name="White J."/>
            <person name="Yandava C."/>
            <person name="Burger G."/>
            <person name="Gray M.W."/>
            <person name="Holland P.W.H."/>
            <person name="King N."/>
            <person name="Lang F.B.F."/>
            <person name="Roger A.J."/>
            <person name="Ruiz-Trillo I."/>
            <person name="Lander E."/>
            <person name="Nusbaum C."/>
        </authorList>
    </citation>
    <scope>NUCLEOTIDE SEQUENCE [LARGE SCALE GENOMIC DNA]</scope>
    <source>
        <strain evidence="11 12">ATCC 50062</strain>
    </source>
</reference>
<dbReference type="SMART" id="SM00450">
    <property type="entry name" value="RHOD"/>
    <property type="match status" value="1"/>
</dbReference>
<gene>
    <name evidence="11" type="ORF">AMSG_03559</name>
</gene>
<feature type="region of interest" description="Disordered" evidence="9">
    <location>
        <begin position="1"/>
        <end position="102"/>
    </location>
</feature>
<comment type="similarity">
    <text evidence="1 8">Belongs to the MPI phosphatase family.</text>
</comment>
<dbReference type="eggNOG" id="KOG3772">
    <property type="taxonomic scope" value="Eukaryota"/>
</dbReference>
<evidence type="ECO:0000256" key="5">
    <source>
        <dbReference type="ARBA" id="ARBA00022912"/>
    </source>
</evidence>
<comment type="function">
    <text evidence="8">Tyrosine protein phosphatase which functions as a dosage-dependent inducer of mitotic progression.</text>
</comment>
<dbReference type="GO" id="GO:0051301">
    <property type="term" value="P:cell division"/>
    <property type="evidence" value="ECO:0007669"/>
    <property type="project" value="UniProtKB-UniRule"/>
</dbReference>
<dbReference type="Proteomes" id="UP000054408">
    <property type="component" value="Unassembled WGS sequence"/>
</dbReference>
<keyword evidence="12" id="KW-1185">Reference proteome</keyword>
<feature type="compositionally biased region" description="Basic residues" evidence="9">
    <location>
        <begin position="223"/>
        <end position="242"/>
    </location>
</feature>
<evidence type="ECO:0000256" key="1">
    <source>
        <dbReference type="ARBA" id="ARBA00011065"/>
    </source>
</evidence>
<keyword evidence="6 8" id="KW-0131">Cell cycle</keyword>
<evidence type="ECO:0000256" key="6">
    <source>
        <dbReference type="ARBA" id="ARBA00023306"/>
    </source>
</evidence>
<keyword evidence="5 8" id="KW-0904">Protein phosphatase</keyword>
<dbReference type="GO" id="GO:0005634">
    <property type="term" value="C:nucleus"/>
    <property type="evidence" value="ECO:0007669"/>
    <property type="project" value="TreeGrafter"/>
</dbReference>
<keyword evidence="3 8" id="KW-0498">Mitosis</keyword>
<sequence length="603" mass="65416">MDRSTNFRPLTGLAVPDPEECDMLLGSPPSERAFDLPIAARPGPPPTAMAVTSPEPTRSSGSNAASPSLPRTNNTTRSAFSPLSTSPAMPGVVPTSPARLSSPTTIRRSLSFDNDENQVLPSPMAPTAMAISPKVPPPTSSSIFEPERASSPVAAMIAARTHRPHSRPQAHSMSSSSLKLRKAVSMAAIACEPARPRSLSVRAPPATAALNNVRSSGNLPPRPKSRSGSLKRTRSVHSLKKKRSNILSASASALPIPQPTAAAAAAATVASPESHENKAKLPVLETGPAEFKYISPKILVDVMEGKHDDVVSKLYIIDCRFPYEYEGGHIEGALNLHTTALLEEFFLTTIMTDPVPTIVFHCEFSSKRGPTQCRHLRSMDRMIHAELEEWTSLYYPEMYILQGGYKGFYTLYKSRCNPQAYVSMFDADKETEMERCSLMNNLRKSYKRSRSFSDVSKYCSLARSRSESTISSEASEDLASPAPLADVTNQLVTANDAISPALPSFSHASPTAPLARCFATTGDDNDDDDDDSDDDDVRSSVKSLGFGSPSDSDDDSDFDPWGMSASPMSRPRRRRRTLCDRKPTISQRSLSVSNLSRPHTSLL</sequence>
<keyword evidence="2 8" id="KW-0132">Cell division</keyword>
<comment type="catalytic activity">
    <reaction evidence="7 8">
        <text>O-phospho-L-tyrosyl-[protein] + H2O = L-tyrosyl-[protein] + phosphate</text>
        <dbReference type="Rhea" id="RHEA:10684"/>
        <dbReference type="Rhea" id="RHEA-COMP:10136"/>
        <dbReference type="Rhea" id="RHEA-COMP:20101"/>
        <dbReference type="ChEBI" id="CHEBI:15377"/>
        <dbReference type="ChEBI" id="CHEBI:43474"/>
        <dbReference type="ChEBI" id="CHEBI:46858"/>
        <dbReference type="ChEBI" id="CHEBI:61978"/>
        <dbReference type="EC" id="3.1.3.48"/>
    </reaction>
</comment>
<dbReference type="PANTHER" id="PTHR10828:SF76">
    <property type="entry name" value="M-PHASE INDUCER PHOSPHATASE"/>
    <property type="match status" value="1"/>
</dbReference>
<evidence type="ECO:0000256" key="8">
    <source>
        <dbReference type="RuleBase" id="RU368028"/>
    </source>
</evidence>
<evidence type="ECO:0000313" key="12">
    <source>
        <dbReference type="Proteomes" id="UP000054408"/>
    </source>
</evidence>
<dbReference type="RefSeq" id="XP_013759906.1">
    <property type="nucleotide sequence ID" value="XM_013904452.1"/>
</dbReference>
<evidence type="ECO:0000259" key="10">
    <source>
        <dbReference type="PROSITE" id="PS50206"/>
    </source>
</evidence>
<protein>
    <recommendedName>
        <fullName evidence="8">M-phase inducer phosphatase</fullName>
        <ecNumber evidence="8">3.1.3.48</ecNumber>
    </recommendedName>
</protein>
<dbReference type="PROSITE" id="PS50206">
    <property type="entry name" value="RHODANESE_3"/>
    <property type="match status" value="1"/>
</dbReference>
<evidence type="ECO:0000256" key="7">
    <source>
        <dbReference type="ARBA" id="ARBA00051722"/>
    </source>
</evidence>
<organism evidence="11 12">
    <name type="scientific">Thecamonas trahens ATCC 50062</name>
    <dbReference type="NCBI Taxonomy" id="461836"/>
    <lineage>
        <taxon>Eukaryota</taxon>
        <taxon>Apusozoa</taxon>
        <taxon>Apusomonadida</taxon>
        <taxon>Apusomonadidae</taxon>
        <taxon>Thecamonas</taxon>
    </lineage>
</organism>
<dbReference type="STRING" id="461836.A0A0L0D4H2"/>
<dbReference type="GO" id="GO:0010971">
    <property type="term" value="P:positive regulation of G2/M transition of mitotic cell cycle"/>
    <property type="evidence" value="ECO:0007669"/>
    <property type="project" value="TreeGrafter"/>
</dbReference>
<dbReference type="GO" id="GO:0005737">
    <property type="term" value="C:cytoplasm"/>
    <property type="evidence" value="ECO:0007669"/>
    <property type="project" value="TreeGrafter"/>
</dbReference>
<feature type="region of interest" description="Disordered" evidence="9">
    <location>
        <begin position="516"/>
        <end position="603"/>
    </location>
</feature>
<feature type="compositionally biased region" description="Polar residues" evidence="9">
    <location>
        <begin position="584"/>
        <end position="603"/>
    </location>
</feature>
<feature type="compositionally biased region" description="Acidic residues" evidence="9">
    <location>
        <begin position="523"/>
        <end position="536"/>
    </location>
</feature>
<dbReference type="GO" id="GO:0110032">
    <property type="term" value="P:positive regulation of G2/MI transition of meiotic cell cycle"/>
    <property type="evidence" value="ECO:0007669"/>
    <property type="project" value="TreeGrafter"/>
</dbReference>
<feature type="compositionally biased region" description="Polar residues" evidence="9">
    <location>
        <begin position="209"/>
        <end position="218"/>
    </location>
</feature>
<dbReference type="Gene3D" id="3.40.250.10">
    <property type="entry name" value="Rhodanese-like domain"/>
    <property type="match status" value="1"/>
</dbReference>
<evidence type="ECO:0000256" key="4">
    <source>
        <dbReference type="ARBA" id="ARBA00022801"/>
    </source>
</evidence>
<dbReference type="GO" id="GO:0004725">
    <property type="term" value="F:protein tyrosine phosphatase activity"/>
    <property type="evidence" value="ECO:0007669"/>
    <property type="project" value="UniProtKB-UniRule"/>
</dbReference>
<dbReference type="EC" id="3.1.3.48" evidence="8"/>
<keyword evidence="4 8" id="KW-0378">Hydrolase</keyword>
<dbReference type="EMBL" id="GL349445">
    <property type="protein sequence ID" value="KNC47130.1"/>
    <property type="molecule type" value="Genomic_DNA"/>
</dbReference>